<sequence length="152" mass="16620">MTAIWTGKQSDPNVNVAELEADMLERICTLRRAEKRWMSAGRTVDTLHNLATSGGIGFPDLSLPLSENVAVNDQRDSHLRMGDDRSLQEKILEQMLSGFSQADSAGDGSSSSIPTLTSSHSHDSVDICLSHTLFRNSNKRVDGGMNNQFWGA</sequence>
<name>A0A9P6B867_9AGAM</name>
<protein>
    <submittedName>
        <fullName evidence="1">Uncharacterized protein</fullName>
    </submittedName>
</protein>
<evidence type="ECO:0000313" key="1">
    <source>
        <dbReference type="EMBL" id="KAF9518745.1"/>
    </source>
</evidence>
<reference evidence="1" key="1">
    <citation type="journal article" date="2020" name="Nat. Commun.">
        <title>Large-scale genome sequencing of mycorrhizal fungi provides insights into the early evolution of symbiotic traits.</title>
        <authorList>
            <person name="Miyauchi S."/>
            <person name="Kiss E."/>
            <person name="Kuo A."/>
            <person name="Drula E."/>
            <person name="Kohler A."/>
            <person name="Sanchez-Garcia M."/>
            <person name="Morin E."/>
            <person name="Andreopoulos B."/>
            <person name="Barry K.W."/>
            <person name="Bonito G."/>
            <person name="Buee M."/>
            <person name="Carver A."/>
            <person name="Chen C."/>
            <person name="Cichocki N."/>
            <person name="Clum A."/>
            <person name="Culley D."/>
            <person name="Crous P.W."/>
            <person name="Fauchery L."/>
            <person name="Girlanda M."/>
            <person name="Hayes R.D."/>
            <person name="Keri Z."/>
            <person name="LaButti K."/>
            <person name="Lipzen A."/>
            <person name="Lombard V."/>
            <person name="Magnuson J."/>
            <person name="Maillard F."/>
            <person name="Murat C."/>
            <person name="Nolan M."/>
            <person name="Ohm R.A."/>
            <person name="Pangilinan J."/>
            <person name="Pereira M.F."/>
            <person name="Perotto S."/>
            <person name="Peter M."/>
            <person name="Pfister S."/>
            <person name="Riley R."/>
            <person name="Sitrit Y."/>
            <person name="Stielow J.B."/>
            <person name="Szollosi G."/>
            <person name="Zifcakova L."/>
            <person name="Stursova M."/>
            <person name="Spatafora J.W."/>
            <person name="Tedersoo L."/>
            <person name="Vaario L.M."/>
            <person name="Yamada A."/>
            <person name="Yan M."/>
            <person name="Wang P."/>
            <person name="Xu J."/>
            <person name="Bruns T."/>
            <person name="Baldrian P."/>
            <person name="Vilgalys R."/>
            <person name="Dunand C."/>
            <person name="Henrissat B."/>
            <person name="Grigoriev I.V."/>
            <person name="Hibbett D."/>
            <person name="Nagy L.G."/>
            <person name="Martin F.M."/>
        </authorList>
    </citation>
    <scope>NUCLEOTIDE SEQUENCE</scope>
    <source>
        <strain evidence="1">UP504</strain>
    </source>
</reference>
<keyword evidence="2" id="KW-1185">Reference proteome</keyword>
<dbReference type="AlphaFoldDB" id="A0A9P6B867"/>
<proteinExistence type="predicted"/>
<gene>
    <name evidence="1" type="ORF">BS47DRAFT_193967</name>
</gene>
<organism evidence="1 2">
    <name type="scientific">Hydnum rufescens UP504</name>
    <dbReference type="NCBI Taxonomy" id="1448309"/>
    <lineage>
        <taxon>Eukaryota</taxon>
        <taxon>Fungi</taxon>
        <taxon>Dikarya</taxon>
        <taxon>Basidiomycota</taxon>
        <taxon>Agaricomycotina</taxon>
        <taxon>Agaricomycetes</taxon>
        <taxon>Cantharellales</taxon>
        <taxon>Hydnaceae</taxon>
        <taxon>Hydnum</taxon>
    </lineage>
</organism>
<evidence type="ECO:0000313" key="2">
    <source>
        <dbReference type="Proteomes" id="UP000886523"/>
    </source>
</evidence>
<dbReference type="Proteomes" id="UP000886523">
    <property type="component" value="Unassembled WGS sequence"/>
</dbReference>
<dbReference type="EMBL" id="MU128922">
    <property type="protein sequence ID" value="KAF9518745.1"/>
    <property type="molecule type" value="Genomic_DNA"/>
</dbReference>
<accession>A0A9P6B867</accession>
<comment type="caution">
    <text evidence="1">The sequence shown here is derived from an EMBL/GenBank/DDBJ whole genome shotgun (WGS) entry which is preliminary data.</text>
</comment>